<evidence type="ECO:0000256" key="1">
    <source>
        <dbReference type="ARBA" id="ARBA00006484"/>
    </source>
</evidence>
<keyword evidence="4" id="KW-1185">Reference proteome</keyword>
<evidence type="ECO:0000256" key="2">
    <source>
        <dbReference type="ARBA" id="ARBA00023002"/>
    </source>
</evidence>
<gene>
    <name evidence="3" type="ORF">B0T17DRAFT_589831</name>
</gene>
<comment type="caution">
    <text evidence="3">The sequence shown here is derived from an EMBL/GenBank/DDBJ whole genome shotgun (WGS) entry which is preliminary data.</text>
</comment>
<dbReference type="GO" id="GO:0016491">
    <property type="term" value="F:oxidoreductase activity"/>
    <property type="evidence" value="ECO:0007669"/>
    <property type="project" value="UniProtKB-KW"/>
</dbReference>
<organism evidence="3 4">
    <name type="scientific">Bombardia bombarda</name>
    <dbReference type="NCBI Taxonomy" id="252184"/>
    <lineage>
        <taxon>Eukaryota</taxon>
        <taxon>Fungi</taxon>
        <taxon>Dikarya</taxon>
        <taxon>Ascomycota</taxon>
        <taxon>Pezizomycotina</taxon>
        <taxon>Sordariomycetes</taxon>
        <taxon>Sordariomycetidae</taxon>
        <taxon>Sordariales</taxon>
        <taxon>Lasiosphaeriaceae</taxon>
        <taxon>Bombardia</taxon>
    </lineage>
</organism>
<dbReference type="AlphaFoldDB" id="A0AA39XBL5"/>
<dbReference type="InterPro" id="IPR002347">
    <property type="entry name" value="SDR_fam"/>
</dbReference>
<evidence type="ECO:0000313" key="4">
    <source>
        <dbReference type="Proteomes" id="UP001174934"/>
    </source>
</evidence>
<sequence>MSVPKNILVVVGCGGMGLACARRLSSGRKIFLADASDKNLNSGVQSLLDDGHEVEGHIVDVSVFDSVQKFASAAANAGHIDAIIHTAGLSPVMANPEGILKVDLLGTANVIDAFFDVVNAGSSLTCIASIARFGVTPSPALAQHLGTAPRDQLLHNEELLQIASANSGVAYSLSKCANVLRVQAATAAWSAKGARINTVSPGVILTAMVRQELESPNRQLVLGAINSTPMARAGTANEIAGAVAFLAGPDASFITGSDVVVDGGAMASNHGMMGGNVAAMGHKDGES</sequence>
<comment type="similarity">
    <text evidence="1">Belongs to the short-chain dehydrogenases/reductases (SDR) family.</text>
</comment>
<dbReference type="Pfam" id="PF13561">
    <property type="entry name" value="adh_short_C2"/>
    <property type="match status" value="1"/>
</dbReference>
<keyword evidence="2" id="KW-0560">Oxidoreductase</keyword>
<dbReference type="SUPFAM" id="SSF51735">
    <property type="entry name" value="NAD(P)-binding Rossmann-fold domains"/>
    <property type="match status" value="1"/>
</dbReference>
<dbReference type="PANTHER" id="PTHR43477:SF1">
    <property type="entry name" value="DIHYDROANTICAPSIN 7-DEHYDROGENASE"/>
    <property type="match status" value="1"/>
</dbReference>
<dbReference type="Gene3D" id="3.40.50.720">
    <property type="entry name" value="NAD(P)-binding Rossmann-like Domain"/>
    <property type="match status" value="1"/>
</dbReference>
<name>A0AA39XBL5_9PEZI</name>
<dbReference type="EMBL" id="JAULSR010000002">
    <property type="protein sequence ID" value="KAK0630255.1"/>
    <property type="molecule type" value="Genomic_DNA"/>
</dbReference>
<proteinExistence type="inferred from homology"/>
<dbReference type="PANTHER" id="PTHR43477">
    <property type="entry name" value="DIHYDROANTICAPSIN 7-DEHYDROGENASE"/>
    <property type="match status" value="1"/>
</dbReference>
<dbReference type="CDD" id="cd05233">
    <property type="entry name" value="SDR_c"/>
    <property type="match status" value="1"/>
</dbReference>
<protein>
    <submittedName>
        <fullName evidence="3">Uncharacterized protein</fullName>
    </submittedName>
</protein>
<accession>A0AA39XBL5</accession>
<reference evidence="3" key="1">
    <citation type="submission" date="2023-06" db="EMBL/GenBank/DDBJ databases">
        <title>Genome-scale phylogeny and comparative genomics of the fungal order Sordariales.</title>
        <authorList>
            <consortium name="Lawrence Berkeley National Laboratory"/>
            <person name="Hensen N."/>
            <person name="Bonometti L."/>
            <person name="Westerberg I."/>
            <person name="Brannstrom I.O."/>
            <person name="Guillou S."/>
            <person name="Cros-Aarteil S."/>
            <person name="Calhoun S."/>
            <person name="Haridas S."/>
            <person name="Kuo A."/>
            <person name="Mondo S."/>
            <person name="Pangilinan J."/>
            <person name="Riley R."/>
            <person name="LaButti K."/>
            <person name="Andreopoulos B."/>
            <person name="Lipzen A."/>
            <person name="Chen C."/>
            <person name="Yanf M."/>
            <person name="Daum C."/>
            <person name="Ng V."/>
            <person name="Clum A."/>
            <person name="Steindorff A."/>
            <person name="Ohm R."/>
            <person name="Martin F."/>
            <person name="Silar P."/>
            <person name="Natvig D."/>
            <person name="Lalanne C."/>
            <person name="Gautier V."/>
            <person name="Ament-velasquez S.L."/>
            <person name="Kruys A."/>
            <person name="Hutchinson M.I."/>
            <person name="Powell A.J."/>
            <person name="Barry K."/>
            <person name="Miller A.N."/>
            <person name="Grigoriev I.V."/>
            <person name="Debuchy R."/>
            <person name="Gladieux P."/>
            <person name="Thoren M.H."/>
            <person name="Johannesson H."/>
        </authorList>
    </citation>
    <scope>NUCLEOTIDE SEQUENCE</scope>
    <source>
        <strain evidence="3">SMH3391-2</strain>
    </source>
</reference>
<dbReference type="InterPro" id="IPR051122">
    <property type="entry name" value="SDR_DHRS6-like"/>
</dbReference>
<dbReference type="Pfam" id="PF00106">
    <property type="entry name" value="adh_short"/>
    <property type="match status" value="1"/>
</dbReference>
<dbReference type="PROSITE" id="PS51257">
    <property type="entry name" value="PROKAR_LIPOPROTEIN"/>
    <property type="match status" value="1"/>
</dbReference>
<evidence type="ECO:0000313" key="3">
    <source>
        <dbReference type="EMBL" id="KAK0630255.1"/>
    </source>
</evidence>
<dbReference type="PRINTS" id="PR00081">
    <property type="entry name" value="GDHRDH"/>
</dbReference>
<dbReference type="InterPro" id="IPR036291">
    <property type="entry name" value="NAD(P)-bd_dom_sf"/>
</dbReference>
<dbReference type="Proteomes" id="UP001174934">
    <property type="component" value="Unassembled WGS sequence"/>
</dbReference>